<accession>A0A5B8VUU3</accession>
<feature type="domain" description="HTH araC/xylS-type" evidence="1">
    <location>
        <begin position="226"/>
        <end position="318"/>
    </location>
</feature>
<dbReference type="PROSITE" id="PS01124">
    <property type="entry name" value="HTH_ARAC_FAMILY_2"/>
    <property type="match status" value="1"/>
</dbReference>
<sequence length="318" mass="36200">MKEFYLYDDQHKPLEIKAGFPTEEMAKLGFPGAEKFHVMVGKLPLLFQTIKVGEVEIANSDYLTAGNGKLEAKSEESCIEIHFLLTGAVQINLNGFGWTLLKAGSHNLTTVPSVHSEVYFKTIPASTLDIHIPEAKFTLLVDKYPKIARLLKAFKEKQDANLNELRIKTTALMFHLIVQIRIALRAGLENEPSTIEMVERLICMVIEEDNGAPDNNYTYEEIEKIHLVYLQLGMRLDEKDTLSNKLKKIKIKAAKFREGFKLLFGCLPRYYLQEKRLEKAYKLATEDREKTIKGIANLCGYDSSRYLAKAFFSVTVLN</sequence>
<dbReference type="AlphaFoldDB" id="A0A5B8VUU3"/>
<dbReference type="GO" id="GO:0043565">
    <property type="term" value="F:sequence-specific DNA binding"/>
    <property type="evidence" value="ECO:0007669"/>
    <property type="project" value="InterPro"/>
</dbReference>
<dbReference type="GO" id="GO:0003700">
    <property type="term" value="F:DNA-binding transcription factor activity"/>
    <property type="evidence" value="ECO:0007669"/>
    <property type="project" value="InterPro"/>
</dbReference>
<evidence type="ECO:0000259" key="1">
    <source>
        <dbReference type="PROSITE" id="PS01124"/>
    </source>
</evidence>
<evidence type="ECO:0000313" key="2">
    <source>
        <dbReference type="EMBL" id="QEC73938.1"/>
    </source>
</evidence>
<dbReference type="Pfam" id="PF12833">
    <property type="entry name" value="HTH_18"/>
    <property type="match status" value="1"/>
</dbReference>
<dbReference type="Gene3D" id="1.10.10.60">
    <property type="entry name" value="Homeodomain-like"/>
    <property type="match status" value="1"/>
</dbReference>
<dbReference type="EMBL" id="CP042434">
    <property type="protein sequence ID" value="QEC73938.1"/>
    <property type="molecule type" value="Genomic_DNA"/>
</dbReference>
<name>A0A5B8VUU3_9BACT</name>
<dbReference type="KEGG" id="agi:FSB73_21985"/>
<reference evidence="2 3" key="1">
    <citation type="journal article" date="2017" name="Int. J. Syst. Evol. Microbiol.">
        <title>Arachidicoccus ginsenosidivorans sp. nov., with ginsenoside-converting activity isolated from ginseng cultivating soil.</title>
        <authorList>
            <person name="Siddiqi M.Z."/>
            <person name="Aslam Z."/>
            <person name="Im W.T."/>
        </authorList>
    </citation>
    <scope>NUCLEOTIDE SEQUENCE [LARGE SCALE GENOMIC DNA]</scope>
    <source>
        <strain evidence="2 3">Gsoil 809</strain>
    </source>
</reference>
<dbReference type="InterPro" id="IPR018060">
    <property type="entry name" value="HTH_AraC"/>
</dbReference>
<gene>
    <name evidence="2" type="ORF">FSB73_21985</name>
</gene>
<keyword evidence="3" id="KW-1185">Reference proteome</keyword>
<proteinExistence type="predicted"/>
<organism evidence="2 3">
    <name type="scientific">Arachidicoccus ginsenosidivorans</name>
    <dbReference type="NCBI Taxonomy" id="496057"/>
    <lineage>
        <taxon>Bacteria</taxon>
        <taxon>Pseudomonadati</taxon>
        <taxon>Bacteroidota</taxon>
        <taxon>Chitinophagia</taxon>
        <taxon>Chitinophagales</taxon>
        <taxon>Chitinophagaceae</taxon>
        <taxon>Arachidicoccus</taxon>
    </lineage>
</organism>
<dbReference type="Proteomes" id="UP000321291">
    <property type="component" value="Chromosome"/>
</dbReference>
<dbReference type="OrthoDB" id="2666928at2"/>
<protein>
    <submittedName>
        <fullName evidence="2">AraC family transcriptional regulator</fullName>
    </submittedName>
</protein>
<dbReference type="RefSeq" id="WP_146787324.1">
    <property type="nucleotide sequence ID" value="NZ_CP042434.1"/>
</dbReference>
<evidence type="ECO:0000313" key="3">
    <source>
        <dbReference type="Proteomes" id="UP000321291"/>
    </source>
</evidence>